<dbReference type="RefSeq" id="WP_053009685.1">
    <property type="nucleotide sequence ID" value="NZ_CWJI01000005.1"/>
</dbReference>
<evidence type="ECO:0000259" key="15">
    <source>
        <dbReference type="Pfam" id="PF08436"/>
    </source>
</evidence>
<keyword evidence="6 13" id="KW-0521">NADP</keyword>
<evidence type="ECO:0000256" key="13">
    <source>
        <dbReference type="HAMAP-Rule" id="MF_00183"/>
    </source>
</evidence>
<feature type="binding site" evidence="13">
    <location>
        <position position="222"/>
    </location>
    <ligand>
        <name>1-deoxy-D-xylulose 5-phosphate</name>
        <dbReference type="ChEBI" id="CHEBI:57792"/>
    </ligand>
</feature>
<evidence type="ECO:0000259" key="16">
    <source>
        <dbReference type="Pfam" id="PF13288"/>
    </source>
</evidence>
<feature type="binding site" evidence="13">
    <location>
        <position position="150"/>
    </location>
    <ligand>
        <name>Mn(2+)</name>
        <dbReference type="ChEBI" id="CHEBI:29035"/>
    </ligand>
</feature>
<feature type="binding site" evidence="13">
    <location>
        <position position="10"/>
    </location>
    <ligand>
        <name>NADPH</name>
        <dbReference type="ChEBI" id="CHEBI:57783"/>
    </ligand>
</feature>
<comment type="cofactor">
    <cofactor evidence="1">
        <name>Co(2+)</name>
        <dbReference type="ChEBI" id="CHEBI:48828"/>
    </cofactor>
</comment>
<evidence type="ECO:0000256" key="2">
    <source>
        <dbReference type="ARBA" id="ARBA00005094"/>
    </source>
</evidence>
<feature type="binding site" evidence="13">
    <location>
        <position position="38"/>
    </location>
    <ligand>
        <name>NADPH</name>
        <dbReference type="ChEBI" id="CHEBI:57783"/>
    </ligand>
</feature>
<dbReference type="SUPFAM" id="SSF51735">
    <property type="entry name" value="NAD(P)-binding Rossmann-fold domains"/>
    <property type="match status" value="1"/>
</dbReference>
<feature type="binding site" evidence="13">
    <location>
        <position position="13"/>
    </location>
    <ligand>
        <name>NADPH</name>
        <dbReference type="ChEBI" id="CHEBI:57783"/>
    </ligand>
</feature>
<keyword evidence="13" id="KW-0460">Magnesium</keyword>
<dbReference type="PANTHER" id="PTHR30525">
    <property type="entry name" value="1-DEOXY-D-XYLULOSE 5-PHOSPHATE REDUCTOISOMERASE"/>
    <property type="match status" value="1"/>
</dbReference>
<evidence type="ECO:0000256" key="3">
    <source>
        <dbReference type="ARBA" id="ARBA00006825"/>
    </source>
</evidence>
<dbReference type="SUPFAM" id="SSF55347">
    <property type="entry name" value="Glyceraldehyde-3-phosphate dehydrogenase-like, C-terminal domain"/>
    <property type="match status" value="1"/>
</dbReference>
<feature type="binding site" evidence="13">
    <location>
        <position position="209"/>
    </location>
    <ligand>
        <name>1-deoxy-D-xylulose 5-phosphate</name>
        <dbReference type="ChEBI" id="CHEBI:57792"/>
    </ligand>
</feature>
<dbReference type="NCBIfam" id="NF009114">
    <property type="entry name" value="PRK12464.1"/>
    <property type="match status" value="1"/>
</dbReference>
<name>A0A0H5LW93_YERIN</name>
<keyword evidence="7 13" id="KW-0560">Oxidoreductase</keyword>
<dbReference type="InterPro" id="IPR026877">
    <property type="entry name" value="DXPR_C"/>
</dbReference>
<evidence type="ECO:0000256" key="10">
    <source>
        <dbReference type="ARBA" id="ARBA00048543"/>
    </source>
</evidence>
<evidence type="ECO:0000256" key="7">
    <source>
        <dbReference type="ARBA" id="ARBA00023002"/>
    </source>
</evidence>
<evidence type="ECO:0000256" key="12">
    <source>
        <dbReference type="ARBA" id="ARBA00071224"/>
    </source>
</evidence>
<dbReference type="InterPro" id="IPR036291">
    <property type="entry name" value="NAD(P)-bd_dom_sf"/>
</dbReference>
<comment type="cofactor">
    <cofactor evidence="13">
        <name>Mg(2+)</name>
        <dbReference type="ChEBI" id="CHEBI:18420"/>
    </cofactor>
    <cofactor evidence="13">
        <name>Mn(2+)</name>
        <dbReference type="ChEBI" id="CHEBI:29035"/>
    </cofactor>
</comment>
<feature type="binding site" evidence="13">
    <location>
        <position position="228"/>
    </location>
    <ligand>
        <name>1-deoxy-D-xylulose 5-phosphate</name>
        <dbReference type="ChEBI" id="CHEBI:57792"/>
    </ligand>
</feature>
<keyword evidence="5 13" id="KW-0479">Metal-binding</keyword>
<dbReference type="EMBL" id="CWJI01000005">
    <property type="protein sequence ID" value="CRY55429.1"/>
    <property type="molecule type" value="Genomic_DNA"/>
</dbReference>
<dbReference type="Proteomes" id="UP000043316">
    <property type="component" value="Unassembled WGS sequence"/>
</dbReference>
<evidence type="ECO:0000256" key="11">
    <source>
        <dbReference type="ARBA" id="ARBA00054845"/>
    </source>
</evidence>
<feature type="binding site" evidence="13">
    <location>
        <position position="227"/>
    </location>
    <ligand>
        <name>1-deoxy-D-xylulose 5-phosphate</name>
        <dbReference type="ChEBI" id="CHEBI:57792"/>
    </ligand>
</feature>
<protein>
    <recommendedName>
        <fullName evidence="12 13">1-deoxy-D-xylulose 5-phosphate reductoisomerase</fullName>
        <shortName evidence="13">DXP reductoisomerase</shortName>
        <ecNumber evidence="4 13">1.1.1.267</ecNumber>
    </recommendedName>
    <alternativeName>
        <fullName evidence="13">1-deoxyxylulose-5-phosphate reductoisomerase</fullName>
    </alternativeName>
    <alternativeName>
        <fullName evidence="13">2-C-methyl-D-erythritol 4-phosphate synthase</fullName>
    </alternativeName>
</protein>
<dbReference type="PIRSF" id="PIRSF006205">
    <property type="entry name" value="Dxp_reductismrs"/>
    <property type="match status" value="1"/>
</dbReference>
<evidence type="ECO:0000313" key="18">
    <source>
        <dbReference type="Proteomes" id="UP000043316"/>
    </source>
</evidence>
<comment type="function">
    <text evidence="11 13">Catalyzes the NADPH-dependent rearrangement and reduction of 1-deoxy-D-xylulose-5-phosphate (DXP) to 2-C-methyl-D-erythritol 4-phosphate (MEP).</text>
</comment>
<feature type="binding site" evidence="13">
    <location>
        <position position="36"/>
    </location>
    <ligand>
        <name>NADPH</name>
        <dbReference type="ChEBI" id="CHEBI:57783"/>
    </ligand>
</feature>
<comment type="catalytic activity">
    <reaction evidence="10">
        <text>2-C-methyl-D-erythritol 4-phosphate + NADP(+) = 1-deoxy-D-xylulose 5-phosphate + NADPH + H(+)</text>
        <dbReference type="Rhea" id="RHEA:13717"/>
        <dbReference type="ChEBI" id="CHEBI:15378"/>
        <dbReference type="ChEBI" id="CHEBI:57783"/>
        <dbReference type="ChEBI" id="CHEBI:57792"/>
        <dbReference type="ChEBI" id="CHEBI:58262"/>
        <dbReference type="ChEBI" id="CHEBI:58349"/>
        <dbReference type="EC" id="1.1.1.267"/>
    </reaction>
    <physiologicalReaction direction="right-to-left" evidence="10">
        <dbReference type="Rhea" id="RHEA:13719"/>
    </physiologicalReaction>
</comment>
<dbReference type="NCBIfam" id="TIGR00243">
    <property type="entry name" value="Dxr"/>
    <property type="match status" value="1"/>
</dbReference>
<sequence>MKQLTILGSTGSIGNSTLAVVRANPELFNVTALVAGRNVEQMARQCLEFSPRYAAMSDETSAKALRLFLAENGSKTEVLSGEKAACEMAALNDVDQVMAAIVGVAGLSSTLAAIRAGKQVLLANKESLITCGKLFMDEVKNSKAQLLPIDSEHNAIFQSLPENVQHQLGYSSLSDNGVSSIILTGSGGPLREIPLSQFADVTPDQACAHPNWSMGRKISVDSATMMNKGLEYIEARWLFNASAQQIEVIIHPQSVIHSMVRYYDGSVLAQMGTPDMRTPIAHAMAYPKRVNSGVASLDFCKISELTFAAPDYLRYPCLKLAIDACNAGQAATTALNAANEVSVMAFLDSQIRFTDIAAVNRAVVEHLSLPEPASVDEVLVIDRKARTTAARAIAKLNNSELLSDLGIC</sequence>
<accession>A0A0H5LW93</accession>
<evidence type="ECO:0000259" key="14">
    <source>
        <dbReference type="Pfam" id="PF02670"/>
    </source>
</evidence>
<feature type="binding site" evidence="13">
    <location>
        <position position="215"/>
    </location>
    <ligand>
        <name>NADPH</name>
        <dbReference type="ChEBI" id="CHEBI:57783"/>
    </ligand>
</feature>
<keyword evidence="8 13" id="KW-0464">Manganese</keyword>
<proteinExistence type="inferred from homology"/>
<keyword evidence="9 13" id="KW-0414">Isoprene biosynthesis</keyword>
<feature type="domain" description="1-deoxy-D-xylulose 5-phosphate reductoisomerase C-terminal" evidence="15">
    <location>
        <begin position="146"/>
        <end position="239"/>
    </location>
</feature>
<dbReference type="FunFam" id="1.10.1740.10:FF:000004">
    <property type="entry name" value="1-deoxy-D-xylulose 5-phosphate reductoisomerase"/>
    <property type="match status" value="1"/>
</dbReference>
<dbReference type="FunFam" id="3.40.50.720:FF:000045">
    <property type="entry name" value="1-deoxy-D-xylulose 5-phosphate reductoisomerase"/>
    <property type="match status" value="1"/>
</dbReference>
<evidence type="ECO:0000256" key="9">
    <source>
        <dbReference type="ARBA" id="ARBA00023229"/>
    </source>
</evidence>
<feature type="domain" description="DXP reductoisomerase C-terminal" evidence="16">
    <location>
        <begin position="271"/>
        <end position="387"/>
    </location>
</feature>
<dbReference type="GO" id="GO:0051484">
    <property type="term" value="P:isopentenyl diphosphate biosynthetic process, methylerythritol 4-phosphate pathway involved in terpenoid biosynthetic process"/>
    <property type="evidence" value="ECO:0007669"/>
    <property type="project" value="UniProtKB-ARBA"/>
</dbReference>
<feature type="domain" description="1-deoxy-D-xylulose 5-phosphate reductoisomerase N-terminal" evidence="14">
    <location>
        <begin position="4"/>
        <end position="132"/>
    </location>
</feature>
<feature type="binding site" evidence="13">
    <location>
        <position position="151"/>
    </location>
    <ligand>
        <name>1-deoxy-D-xylulose 5-phosphate</name>
        <dbReference type="ChEBI" id="CHEBI:57792"/>
    </ligand>
</feature>
<evidence type="ECO:0000256" key="1">
    <source>
        <dbReference type="ARBA" id="ARBA00001941"/>
    </source>
</evidence>
<feature type="binding site" evidence="13">
    <location>
        <position position="37"/>
    </location>
    <ligand>
        <name>NADPH</name>
        <dbReference type="ChEBI" id="CHEBI:57783"/>
    </ligand>
</feature>
<dbReference type="EC" id="1.1.1.267" evidence="4 13"/>
<feature type="binding site" evidence="13">
    <location>
        <position position="186"/>
    </location>
    <ligand>
        <name>1-deoxy-D-xylulose 5-phosphate</name>
        <dbReference type="ChEBI" id="CHEBI:57792"/>
    </ligand>
</feature>
<dbReference type="InterPro" id="IPR003821">
    <property type="entry name" value="DXP_reductoisomerase"/>
</dbReference>
<dbReference type="GO" id="GO:0016853">
    <property type="term" value="F:isomerase activity"/>
    <property type="evidence" value="ECO:0007669"/>
    <property type="project" value="UniProtKB-KW"/>
</dbReference>
<dbReference type="InterPro" id="IPR013644">
    <property type="entry name" value="DXP_reductoisomerase_C"/>
</dbReference>
<comment type="similarity">
    <text evidence="3 13">Belongs to the DXR family.</text>
</comment>
<feature type="binding site" evidence="13">
    <location>
        <position position="12"/>
    </location>
    <ligand>
        <name>NADPH</name>
        <dbReference type="ChEBI" id="CHEBI:57783"/>
    </ligand>
</feature>
<dbReference type="AlphaFoldDB" id="A0A0H5LW93"/>
<gene>
    <name evidence="17" type="primary">b0173</name>
    <name evidence="13" type="synonym">dxr</name>
    <name evidence="17" type="ORF">ERS008476_02423</name>
</gene>
<reference evidence="18" key="1">
    <citation type="submission" date="2015-03" db="EMBL/GenBank/DDBJ databases">
        <authorList>
            <consortium name="Pathogen Informatics"/>
        </authorList>
    </citation>
    <scope>NUCLEOTIDE SEQUENCE [LARGE SCALE GENOMIC DNA]</scope>
    <source>
        <strain evidence="18">R148</strain>
    </source>
</reference>
<evidence type="ECO:0000256" key="5">
    <source>
        <dbReference type="ARBA" id="ARBA00022723"/>
    </source>
</evidence>
<dbReference type="Pfam" id="PF02670">
    <property type="entry name" value="DXP_reductoisom"/>
    <property type="match status" value="1"/>
</dbReference>
<evidence type="ECO:0000256" key="6">
    <source>
        <dbReference type="ARBA" id="ARBA00022857"/>
    </source>
</evidence>
<dbReference type="GO" id="GO:0030145">
    <property type="term" value="F:manganese ion binding"/>
    <property type="evidence" value="ECO:0007669"/>
    <property type="project" value="TreeGrafter"/>
</dbReference>
<feature type="binding site" evidence="13">
    <location>
        <position position="152"/>
    </location>
    <ligand>
        <name>1-deoxy-D-xylulose 5-phosphate</name>
        <dbReference type="ChEBI" id="CHEBI:57792"/>
    </ligand>
</feature>
<dbReference type="GO" id="GO:0070402">
    <property type="term" value="F:NADPH binding"/>
    <property type="evidence" value="ECO:0007669"/>
    <property type="project" value="InterPro"/>
</dbReference>
<keyword evidence="17" id="KW-0413">Isomerase</keyword>
<evidence type="ECO:0000256" key="4">
    <source>
        <dbReference type="ARBA" id="ARBA00012366"/>
    </source>
</evidence>
<dbReference type="UniPathway" id="UPA00056">
    <property type="reaction ID" value="UER00092"/>
</dbReference>
<feature type="binding site" evidence="13">
    <location>
        <position position="125"/>
    </location>
    <ligand>
        <name>1-deoxy-D-xylulose 5-phosphate</name>
        <dbReference type="ChEBI" id="CHEBI:57792"/>
    </ligand>
</feature>
<comment type="pathway">
    <text evidence="2 13">Isoprenoid biosynthesis; isopentenyl diphosphate biosynthesis via DXP pathway; isopentenyl diphosphate from 1-deoxy-D-xylulose 5-phosphate: step 1/6.</text>
</comment>
<dbReference type="HAMAP" id="MF_00183">
    <property type="entry name" value="DXP_reductoisom"/>
    <property type="match status" value="1"/>
</dbReference>
<feature type="binding site" evidence="13">
    <location>
        <position position="124"/>
    </location>
    <ligand>
        <name>NADPH</name>
        <dbReference type="ChEBI" id="CHEBI:57783"/>
    </ligand>
</feature>
<dbReference type="PANTHER" id="PTHR30525:SF0">
    <property type="entry name" value="1-DEOXY-D-XYLULOSE 5-PHOSPHATE REDUCTOISOMERASE, CHLOROPLASTIC"/>
    <property type="match status" value="1"/>
</dbReference>
<dbReference type="SUPFAM" id="SSF69055">
    <property type="entry name" value="1-deoxy-D-xylulose-5-phosphate reductoisomerase, C-terminal domain"/>
    <property type="match status" value="1"/>
</dbReference>
<organism evidence="17 18">
    <name type="scientific">Yersinia intermedia</name>
    <dbReference type="NCBI Taxonomy" id="631"/>
    <lineage>
        <taxon>Bacteria</taxon>
        <taxon>Pseudomonadati</taxon>
        <taxon>Pseudomonadota</taxon>
        <taxon>Gammaproteobacteria</taxon>
        <taxon>Enterobacterales</taxon>
        <taxon>Yersiniaceae</taxon>
        <taxon>Yersinia</taxon>
    </lineage>
</organism>
<dbReference type="Pfam" id="PF08436">
    <property type="entry name" value="DXP_redisom_C"/>
    <property type="match status" value="1"/>
</dbReference>
<dbReference type="InterPro" id="IPR013512">
    <property type="entry name" value="DXP_reductoisomerase_N"/>
</dbReference>
<evidence type="ECO:0000256" key="8">
    <source>
        <dbReference type="ARBA" id="ARBA00023211"/>
    </source>
</evidence>
<feature type="binding site" evidence="13">
    <location>
        <position position="231"/>
    </location>
    <ligand>
        <name>Mn(2+)</name>
        <dbReference type="ChEBI" id="CHEBI:29035"/>
    </ligand>
</feature>
<feature type="binding site" evidence="13">
    <location>
        <position position="152"/>
    </location>
    <ligand>
        <name>Mn(2+)</name>
        <dbReference type="ChEBI" id="CHEBI:29035"/>
    </ligand>
</feature>
<feature type="binding site" evidence="13">
    <location>
        <position position="11"/>
    </location>
    <ligand>
        <name>NADPH</name>
        <dbReference type="ChEBI" id="CHEBI:57783"/>
    </ligand>
</feature>
<feature type="binding site" evidence="13">
    <location>
        <position position="126"/>
    </location>
    <ligand>
        <name>NADPH</name>
        <dbReference type="ChEBI" id="CHEBI:57783"/>
    </ligand>
</feature>
<dbReference type="InterPro" id="IPR036169">
    <property type="entry name" value="DXPR_C_sf"/>
</dbReference>
<dbReference type="Pfam" id="PF13288">
    <property type="entry name" value="DXPR_C"/>
    <property type="match status" value="1"/>
</dbReference>
<evidence type="ECO:0000313" key="17">
    <source>
        <dbReference type="EMBL" id="CRY55429.1"/>
    </source>
</evidence>
<dbReference type="GO" id="GO:0030604">
    <property type="term" value="F:1-deoxy-D-xylulose-5-phosphate reductoisomerase activity"/>
    <property type="evidence" value="ECO:0007669"/>
    <property type="project" value="UniProtKB-UniRule"/>
</dbReference>
<comment type="subunit">
    <text evidence="13">Homodimer.</text>
</comment>
<dbReference type="Gene3D" id="3.40.50.720">
    <property type="entry name" value="NAD(P)-binding Rossmann-like Domain"/>
    <property type="match status" value="1"/>
</dbReference>
<dbReference type="NCBIfam" id="NF003938">
    <property type="entry name" value="PRK05447.1-1"/>
    <property type="match status" value="1"/>
</dbReference>
<dbReference type="Gene3D" id="1.10.1740.10">
    <property type="match status" value="1"/>
</dbReference>
<feature type="binding site" evidence="13">
    <location>
        <position position="231"/>
    </location>
    <ligand>
        <name>1-deoxy-D-xylulose 5-phosphate</name>
        <dbReference type="ChEBI" id="CHEBI:57792"/>
    </ligand>
</feature>